<proteinExistence type="predicted"/>
<dbReference type="CDD" id="cd13653">
    <property type="entry name" value="PBP2_phosphate_like_1"/>
    <property type="match status" value="1"/>
</dbReference>
<dbReference type="HOGENOM" id="CLU_026228_5_1_7"/>
<evidence type="ECO:0000256" key="1">
    <source>
        <dbReference type="ARBA" id="ARBA00022729"/>
    </source>
</evidence>
<dbReference type="AlphaFoldDB" id="A0LKE2"/>
<evidence type="ECO:0000313" key="4">
    <source>
        <dbReference type="Proteomes" id="UP000001784"/>
    </source>
</evidence>
<dbReference type="SUPFAM" id="SSF53850">
    <property type="entry name" value="Periplasmic binding protein-like II"/>
    <property type="match status" value="1"/>
</dbReference>
<dbReference type="FunCoup" id="A0LKE2">
    <property type="interactions" value="243"/>
</dbReference>
<dbReference type="Proteomes" id="UP000001784">
    <property type="component" value="Chromosome"/>
</dbReference>
<dbReference type="InParanoid" id="A0LKE2"/>
<evidence type="ECO:0000313" key="3">
    <source>
        <dbReference type="EMBL" id="ABK17894.1"/>
    </source>
</evidence>
<dbReference type="KEGG" id="sfu:Sfum_2212"/>
<keyword evidence="4" id="KW-1185">Reference proteome</keyword>
<feature type="domain" description="PBP" evidence="2">
    <location>
        <begin position="17"/>
        <end position="242"/>
    </location>
</feature>
<accession>A0LKE2</accession>
<dbReference type="EMBL" id="CP000478">
    <property type="protein sequence ID" value="ABK17894.1"/>
    <property type="molecule type" value="Genomic_DNA"/>
</dbReference>
<gene>
    <name evidence="3" type="ordered locus">Sfum_2212</name>
</gene>
<dbReference type="InterPro" id="IPR024370">
    <property type="entry name" value="PBP_domain"/>
</dbReference>
<reference evidence="3 4" key="1">
    <citation type="submission" date="2006-10" db="EMBL/GenBank/DDBJ databases">
        <title>Complete sequence of Syntrophobacter fumaroxidans MPOB.</title>
        <authorList>
            <consortium name="US DOE Joint Genome Institute"/>
            <person name="Copeland A."/>
            <person name="Lucas S."/>
            <person name="Lapidus A."/>
            <person name="Barry K."/>
            <person name="Detter J.C."/>
            <person name="Glavina del Rio T."/>
            <person name="Hammon N."/>
            <person name="Israni S."/>
            <person name="Pitluck S."/>
            <person name="Goltsman E.G."/>
            <person name="Martinez M."/>
            <person name="Schmutz J."/>
            <person name="Larimer F."/>
            <person name="Land M."/>
            <person name="Hauser L."/>
            <person name="Kyrpides N."/>
            <person name="Kim E."/>
            <person name="Boone D.R."/>
            <person name="Brockman F."/>
            <person name="Culley D."/>
            <person name="Ferry J."/>
            <person name="Gunsalus R."/>
            <person name="McInerney M.J."/>
            <person name="Morrison M."/>
            <person name="Plugge C."/>
            <person name="Rohlin L."/>
            <person name="Scholten J."/>
            <person name="Sieber J."/>
            <person name="Stams A.J.M."/>
            <person name="Worm P."/>
            <person name="Henstra A.M."/>
            <person name="Richardson P."/>
        </authorList>
    </citation>
    <scope>NUCLEOTIDE SEQUENCE [LARGE SCALE GENOMIC DNA]</scope>
    <source>
        <strain evidence="4">DSM 10017 / MPOB</strain>
    </source>
</reference>
<dbReference type="PANTHER" id="PTHR30570:SF1">
    <property type="entry name" value="PHOSPHATE-BINDING PROTEIN PSTS"/>
    <property type="match status" value="1"/>
</dbReference>
<keyword evidence="1" id="KW-0732">Signal</keyword>
<dbReference type="RefSeq" id="WP_011699063.1">
    <property type="nucleotide sequence ID" value="NC_008554.1"/>
</dbReference>
<sequence length="255" mass="27495" precursor="true">MIVAISLVLVLTGFAGSAGSVSIIRYQGSPAIAKFIEVANVAYGKAYFTSNVLTKSKGGEECVFNGSCDIGGVANELKPGISEKGGKAVLIGKDGVVVIIHKDNPVETLSLEQLRAVFSGKVKNWKELGGFDEPIQPLATAPFSATHELFKRIVMEHADLNAKVMEPDPTILLYVARNRGAIGLTSFFLVDKPRGVKAVKPDGKEASVSNAAYPLLRPLYLITKEPPREDVKKFIDWAVSKEGQSYLKCCFHGIE</sequence>
<organism evidence="3 4">
    <name type="scientific">Syntrophobacter fumaroxidans (strain DSM 10017 / MPOB)</name>
    <dbReference type="NCBI Taxonomy" id="335543"/>
    <lineage>
        <taxon>Bacteria</taxon>
        <taxon>Pseudomonadati</taxon>
        <taxon>Thermodesulfobacteriota</taxon>
        <taxon>Syntrophobacteria</taxon>
        <taxon>Syntrophobacterales</taxon>
        <taxon>Syntrophobacteraceae</taxon>
        <taxon>Syntrophobacter</taxon>
    </lineage>
</organism>
<dbReference type="PANTHER" id="PTHR30570">
    <property type="entry name" value="PERIPLASMIC PHOSPHATE BINDING COMPONENT OF PHOSPHATE ABC TRANSPORTER"/>
    <property type="match status" value="1"/>
</dbReference>
<evidence type="ECO:0000259" key="2">
    <source>
        <dbReference type="Pfam" id="PF12849"/>
    </source>
</evidence>
<dbReference type="Gene3D" id="3.40.190.10">
    <property type="entry name" value="Periplasmic binding protein-like II"/>
    <property type="match status" value="2"/>
</dbReference>
<protein>
    <submittedName>
        <fullName evidence="3">Putative phosphate ABC transporter</fullName>
    </submittedName>
</protein>
<dbReference type="InterPro" id="IPR050811">
    <property type="entry name" value="Phosphate_ABC_transporter"/>
</dbReference>
<dbReference type="Pfam" id="PF12849">
    <property type="entry name" value="PBP_like_2"/>
    <property type="match status" value="1"/>
</dbReference>
<dbReference type="eggNOG" id="COG0226">
    <property type="taxonomic scope" value="Bacteria"/>
</dbReference>
<dbReference type="STRING" id="335543.Sfum_2212"/>
<name>A0LKE2_SYNFM</name>